<dbReference type="GO" id="GO:0022857">
    <property type="term" value="F:transmembrane transporter activity"/>
    <property type="evidence" value="ECO:0007669"/>
    <property type="project" value="InterPro"/>
</dbReference>
<dbReference type="Proteomes" id="UP000266693">
    <property type="component" value="Unassembled WGS sequence"/>
</dbReference>
<organism evidence="7 8">
    <name type="scientific">Sphingomonas gilva</name>
    <dbReference type="NCBI Taxonomy" id="2305907"/>
    <lineage>
        <taxon>Bacteria</taxon>
        <taxon>Pseudomonadati</taxon>
        <taxon>Pseudomonadota</taxon>
        <taxon>Alphaproteobacteria</taxon>
        <taxon>Sphingomonadales</taxon>
        <taxon>Sphingomonadaceae</taxon>
        <taxon>Sphingomonas</taxon>
    </lineage>
</organism>
<evidence type="ECO:0000256" key="2">
    <source>
        <dbReference type="ARBA" id="ARBA00009477"/>
    </source>
</evidence>
<comment type="caution">
    <text evidence="7">The sequence shown here is derived from an EMBL/GenBank/DDBJ whole genome shotgun (WGS) entry which is preliminary data.</text>
</comment>
<evidence type="ECO:0000256" key="1">
    <source>
        <dbReference type="ARBA" id="ARBA00004196"/>
    </source>
</evidence>
<dbReference type="AlphaFoldDB" id="A0A396RRB7"/>
<dbReference type="PANTHER" id="PTHR30158">
    <property type="entry name" value="ACRA/E-RELATED COMPONENT OF DRUG EFFLUX TRANSPORTER"/>
    <property type="match status" value="1"/>
</dbReference>
<dbReference type="InterPro" id="IPR058626">
    <property type="entry name" value="MdtA-like_b-barrel"/>
</dbReference>
<feature type="domain" description="Multidrug resistance protein MdtA-like barrel-sandwich hybrid" evidence="4">
    <location>
        <begin position="87"/>
        <end position="222"/>
    </location>
</feature>
<dbReference type="GO" id="GO:0005886">
    <property type="term" value="C:plasma membrane"/>
    <property type="evidence" value="ECO:0007669"/>
    <property type="project" value="TreeGrafter"/>
</dbReference>
<reference evidence="7 8" key="1">
    <citation type="submission" date="2018-08" db="EMBL/GenBank/DDBJ databases">
        <title>The multiple taxonomic identification of Sphingomonas gilva.</title>
        <authorList>
            <person name="Zhu D."/>
            <person name="Zheng S."/>
        </authorList>
    </citation>
    <scope>NUCLEOTIDE SEQUENCE [LARGE SCALE GENOMIC DNA]</scope>
    <source>
        <strain evidence="7 8">ZDH117</strain>
    </source>
</reference>
<dbReference type="InterPro" id="IPR006143">
    <property type="entry name" value="RND_pump_MFP"/>
</dbReference>
<dbReference type="EMBL" id="QWLV01000001">
    <property type="protein sequence ID" value="RHW19080.1"/>
    <property type="molecule type" value="Genomic_DNA"/>
</dbReference>
<dbReference type="PANTHER" id="PTHR30158:SF10">
    <property type="entry name" value="CATION EFFLUX PUMP"/>
    <property type="match status" value="1"/>
</dbReference>
<dbReference type="Pfam" id="PF25917">
    <property type="entry name" value="BSH_RND"/>
    <property type="match status" value="1"/>
</dbReference>
<dbReference type="SUPFAM" id="SSF111369">
    <property type="entry name" value="HlyD-like secretion proteins"/>
    <property type="match status" value="1"/>
</dbReference>
<accession>A0A396RRB7</accession>
<dbReference type="GO" id="GO:0030313">
    <property type="term" value="C:cell envelope"/>
    <property type="evidence" value="ECO:0007669"/>
    <property type="project" value="UniProtKB-SubCell"/>
</dbReference>
<feature type="domain" description="Multidrug resistance protein MdtA-like alpha-helical hairpin" evidence="3">
    <location>
        <begin position="128"/>
        <end position="197"/>
    </location>
</feature>
<dbReference type="Pfam" id="PF25876">
    <property type="entry name" value="HH_MFP_RND"/>
    <property type="match status" value="1"/>
</dbReference>
<dbReference type="RefSeq" id="WP_118862588.1">
    <property type="nucleotide sequence ID" value="NZ_QWLV01000001.1"/>
</dbReference>
<dbReference type="Gene3D" id="1.10.287.470">
    <property type="entry name" value="Helix hairpin bin"/>
    <property type="match status" value="1"/>
</dbReference>
<evidence type="ECO:0000259" key="3">
    <source>
        <dbReference type="Pfam" id="PF25876"/>
    </source>
</evidence>
<name>A0A396RRB7_9SPHN</name>
<evidence type="ECO:0000259" key="4">
    <source>
        <dbReference type="Pfam" id="PF25917"/>
    </source>
</evidence>
<dbReference type="Gene3D" id="2.40.50.100">
    <property type="match status" value="1"/>
</dbReference>
<feature type="domain" description="Multidrug resistance protein MdtA-like beta-barrel" evidence="5">
    <location>
        <begin position="237"/>
        <end position="322"/>
    </location>
</feature>
<keyword evidence="8" id="KW-1185">Reference proteome</keyword>
<sequence>MNMLTKIEPETGFARPGALDRFRRLPRWQQGAAVLLPVALVAAGVTQFSGETPAVAAPPPPTVTVAMPLVRDINEWDNYVGRFEASRSVEVRPRVSGAVTAIHFADGAVVRKGQLLFTIDPRPFAAALAEARAGLASAESAVTLAEADLGRAERLLDIEGVSESDVDQLRARVRATKAALAGAQARVRARALDMEFTRVRAPIGGRISDRRIDAGNLVSAGEGGAGTLLTTINALDPIYFTFDSSEALYLKAQRDRADGDAAGQQVEIRLQDEADYSRQGRVDFTDNTLSAQSGTIRGRAVVSNPDYFLTPGMFGSMRLSAGEETRALLVPDAAVRTDQARKVVFVVGQDGTVAARPVDPGPLVAGLRSIRSGLAPNDRVVIQGIQFAMPGAKVNARPGKVAPVEPNGPPMTPVDVPAAAQATLAN</sequence>
<gene>
    <name evidence="7" type="ORF">D1610_02875</name>
</gene>
<dbReference type="InterPro" id="IPR058625">
    <property type="entry name" value="MdtA-like_BSH"/>
</dbReference>
<proteinExistence type="inferred from homology"/>
<comment type="similarity">
    <text evidence="2">Belongs to the membrane fusion protein (MFP) (TC 8.A.1) family.</text>
</comment>
<evidence type="ECO:0000313" key="7">
    <source>
        <dbReference type="EMBL" id="RHW19080.1"/>
    </source>
</evidence>
<evidence type="ECO:0000259" key="6">
    <source>
        <dbReference type="Pfam" id="PF25967"/>
    </source>
</evidence>
<dbReference type="NCBIfam" id="TIGR01730">
    <property type="entry name" value="RND_mfp"/>
    <property type="match status" value="1"/>
</dbReference>
<dbReference type="InterPro" id="IPR058624">
    <property type="entry name" value="MdtA-like_HH"/>
</dbReference>
<evidence type="ECO:0000259" key="5">
    <source>
        <dbReference type="Pfam" id="PF25944"/>
    </source>
</evidence>
<dbReference type="FunFam" id="2.40.420.20:FF:000001">
    <property type="entry name" value="Efflux RND transporter periplasmic adaptor subunit"/>
    <property type="match status" value="1"/>
</dbReference>
<dbReference type="Gene3D" id="2.40.30.170">
    <property type="match status" value="1"/>
</dbReference>
<evidence type="ECO:0000313" key="8">
    <source>
        <dbReference type="Proteomes" id="UP000266693"/>
    </source>
</evidence>
<dbReference type="Pfam" id="PF25967">
    <property type="entry name" value="RND-MFP_C"/>
    <property type="match status" value="1"/>
</dbReference>
<protein>
    <submittedName>
        <fullName evidence="7">Efflux RND transporter periplasmic adaptor subunit</fullName>
    </submittedName>
</protein>
<dbReference type="InterPro" id="IPR058627">
    <property type="entry name" value="MdtA-like_C"/>
</dbReference>
<comment type="subcellular location">
    <subcellularLocation>
        <location evidence="1">Cell envelope</location>
    </subcellularLocation>
</comment>
<dbReference type="GO" id="GO:0046677">
    <property type="term" value="P:response to antibiotic"/>
    <property type="evidence" value="ECO:0007669"/>
    <property type="project" value="TreeGrafter"/>
</dbReference>
<dbReference type="Pfam" id="PF25944">
    <property type="entry name" value="Beta-barrel_RND"/>
    <property type="match status" value="1"/>
</dbReference>
<dbReference type="OrthoDB" id="9816569at2"/>
<dbReference type="Gene3D" id="2.40.420.20">
    <property type="match status" value="1"/>
</dbReference>
<feature type="domain" description="Multidrug resistance protein MdtA-like C-terminal permuted SH3" evidence="6">
    <location>
        <begin position="327"/>
        <end position="386"/>
    </location>
</feature>